<protein>
    <recommendedName>
        <fullName evidence="6">FAD-binding FR-type domain-containing protein</fullName>
    </recommendedName>
</protein>
<evidence type="ECO:0000313" key="5">
    <source>
        <dbReference type="Proteomes" id="UP000014568"/>
    </source>
</evidence>
<evidence type="ECO:0000313" key="4">
    <source>
        <dbReference type="EMBL" id="EPF74516.1"/>
    </source>
</evidence>
<evidence type="ECO:0000259" key="2">
    <source>
        <dbReference type="Pfam" id="PF04954"/>
    </source>
</evidence>
<dbReference type="InterPro" id="IPR039261">
    <property type="entry name" value="FNR_nucleotide-bd"/>
</dbReference>
<comment type="caution">
    <text evidence="4">The sequence shown here is derived from an EMBL/GenBank/DDBJ whole genome shotgun (WGS) entry which is preliminary data.</text>
</comment>
<evidence type="ECO:0000256" key="1">
    <source>
        <dbReference type="ARBA" id="ARBA00035644"/>
    </source>
</evidence>
<dbReference type="InterPro" id="IPR017938">
    <property type="entry name" value="Riboflavin_synthase-like_b-brl"/>
</dbReference>
<name>S3P6L9_9GAMM</name>
<dbReference type="eggNOG" id="COG2375">
    <property type="taxonomic scope" value="Bacteria"/>
</dbReference>
<dbReference type="SUPFAM" id="SSF63380">
    <property type="entry name" value="Riboflavin synthase domain-like"/>
    <property type="match status" value="1"/>
</dbReference>
<evidence type="ECO:0000259" key="3">
    <source>
        <dbReference type="Pfam" id="PF08021"/>
    </source>
</evidence>
<dbReference type="Gene3D" id="2.40.30.10">
    <property type="entry name" value="Translation factors"/>
    <property type="match status" value="1"/>
</dbReference>
<dbReference type="Pfam" id="PF08021">
    <property type="entry name" value="FAD_binding_9"/>
    <property type="match status" value="1"/>
</dbReference>
<feature type="domain" description="SIP-like Rossmann fold" evidence="2">
    <location>
        <begin position="130"/>
        <end position="242"/>
    </location>
</feature>
<dbReference type="OrthoDB" id="9814826at2"/>
<comment type="similarity">
    <text evidence="1">Belongs to the SIP oxidoreductase family.</text>
</comment>
<dbReference type="RefSeq" id="WP_016655963.1">
    <property type="nucleotide sequence ID" value="NZ_KE340352.1"/>
</dbReference>
<evidence type="ECO:0008006" key="6">
    <source>
        <dbReference type="Google" id="ProtNLM"/>
    </source>
</evidence>
<dbReference type="PATRIC" id="fig|421052.3.peg.1513"/>
<gene>
    <name evidence="4" type="ORF">F945_01555</name>
</gene>
<dbReference type="AlphaFoldDB" id="S3P6L9"/>
<dbReference type="Pfam" id="PF04954">
    <property type="entry name" value="SIP"/>
    <property type="match status" value="1"/>
</dbReference>
<accession>S3P6L9</accession>
<sequence length="276" mass="31626">MNEQQTDLLQQEDHMSGMQHTQMTVTALTQPYSSIVRLRAKVVTEHLELWSLPNLAIRIDVEQQQNGRPISRIYTVRHFDQNTQEVEVDLVLHGSESPAMKWLHRIEVGSTIALTGPRVHVNPRWDAQKKCIILADDTALPAVYAMLQQWPEHAQAEIFIATAEPDLLNELPQLSSVNYHLVQPEAAQQKLFEAFKQIEQPAQVTLWAACDRLQARQIREYSLKQLKLEKEDVRVFGYWKAGVSSSVIDDARVEHYSKLVEQGNGLKEFDDLDVQI</sequence>
<dbReference type="Gene3D" id="3.40.50.80">
    <property type="entry name" value="Nucleotide-binding domain of ferredoxin-NADP reductase (FNR) module"/>
    <property type="match status" value="1"/>
</dbReference>
<proteinExistence type="inferred from homology"/>
<reference evidence="4 5" key="1">
    <citation type="submission" date="2013-06" db="EMBL/GenBank/DDBJ databases">
        <title>The Genome Sequence of Acinetobacter rudis CIP 110305.</title>
        <authorList>
            <consortium name="The Broad Institute Genome Sequencing Platform"/>
            <consortium name="The Broad Institute Genome Sequencing Center for Infectious Disease"/>
            <person name="Cerqueira G."/>
            <person name="Feldgarden M."/>
            <person name="Courvalin P."/>
            <person name="Perichon B."/>
            <person name="Grillot-Courvalin C."/>
            <person name="Clermont D."/>
            <person name="Rocha E."/>
            <person name="Yoon E.-J."/>
            <person name="Nemec A."/>
            <person name="Young S.K."/>
            <person name="Zeng Q."/>
            <person name="Gargeya S."/>
            <person name="Fitzgerald M."/>
            <person name="Abouelleil A."/>
            <person name="Alvarado L."/>
            <person name="Berlin A.M."/>
            <person name="Chapman S.B."/>
            <person name="Dewar J."/>
            <person name="Goldberg J."/>
            <person name="Griggs A."/>
            <person name="Gujja S."/>
            <person name="Hansen M."/>
            <person name="Howarth C."/>
            <person name="Imamovic A."/>
            <person name="Larimer J."/>
            <person name="McCowan C."/>
            <person name="Murphy C."/>
            <person name="Pearson M."/>
            <person name="Priest M."/>
            <person name="Roberts A."/>
            <person name="Saif S."/>
            <person name="Shea T."/>
            <person name="Sykes S."/>
            <person name="Wortman J."/>
            <person name="Nusbaum C."/>
            <person name="Birren B."/>
        </authorList>
    </citation>
    <scope>NUCLEOTIDE SEQUENCE [LARGE SCALE GENOMIC DNA]</scope>
    <source>
        <strain evidence="4 5">CIP 110305</strain>
    </source>
</reference>
<dbReference type="Proteomes" id="UP000014568">
    <property type="component" value="Unassembled WGS sequence"/>
</dbReference>
<feature type="domain" description="Siderophore-interacting FAD-binding" evidence="3">
    <location>
        <begin position="61"/>
        <end position="119"/>
    </location>
</feature>
<dbReference type="PANTHER" id="PTHR30157:SF0">
    <property type="entry name" value="NADPH-DEPENDENT FERRIC-CHELATE REDUCTASE"/>
    <property type="match status" value="1"/>
</dbReference>
<dbReference type="CDD" id="cd06193">
    <property type="entry name" value="siderophore_interacting"/>
    <property type="match status" value="1"/>
</dbReference>
<keyword evidence="5" id="KW-1185">Reference proteome</keyword>
<dbReference type="STRING" id="632955.GCA_000829675_01380"/>
<dbReference type="InterPro" id="IPR039374">
    <property type="entry name" value="SIP_fam"/>
</dbReference>
<dbReference type="InterPro" id="IPR013113">
    <property type="entry name" value="SIP_FAD-bd"/>
</dbReference>
<dbReference type="PANTHER" id="PTHR30157">
    <property type="entry name" value="FERRIC REDUCTASE, NADPH-DEPENDENT"/>
    <property type="match status" value="1"/>
</dbReference>
<dbReference type="InterPro" id="IPR007037">
    <property type="entry name" value="SIP_rossman_dom"/>
</dbReference>
<dbReference type="HOGENOM" id="CLU_040923_5_0_6"/>
<dbReference type="EMBL" id="ATGI01000018">
    <property type="protein sequence ID" value="EPF74516.1"/>
    <property type="molecule type" value="Genomic_DNA"/>
</dbReference>
<organism evidence="4 5">
    <name type="scientific">Acinetobacter rudis CIP 110305</name>
    <dbReference type="NCBI Taxonomy" id="421052"/>
    <lineage>
        <taxon>Bacteria</taxon>
        <taxon>Pseudomonadati</taxon>
        <taxon>Pseudomonadota</taxon>
        <taxon>Gammaproteobacteria</taxon>
        <taxon>Moraxellales</taxon>
        <taxon>Moraxellaceae</taxon>
        <taxon>Acinetobacter</taxon>
    </lineage>
</organism>